<evidence type="ECO:0000313" key="2">
    <source>
        <dbReference type="Proteomes" id="UP000183898"/>
    </source>
</evidence>
<organism evidence="1 2">
    <name type="scientific">Nitrosospira multiformis</name>
    <dbReference type="NCBI Taxonomy" id="1231"/>
    <lineage>
        <taxon>Bacteria</taxon>
        <taxon>Pseudomonadati</taxon>
        <taxon>Pseudomonadota</taxon>
        <taxon>Betaproteobacteria</taxon>
        <taxon>Nitrosomonadales</taxon>
        <taxon>Nitrosomonadaceae</taxon>
        <taxon>Nitrosospira</taxon>
    </lineage>
</organism>
<accession>A0A1H8IZC6</accession>
<proteinExistence type="predicted"/>
<gene>
    <name evidence="1" type="ORF">SAMN05216404_106241</name>
</gene>
<dbReference type="AlphaFoldDB" id="A0A1H8IZC6"/>
<dbReference type="EMBL" id="FOCT01000006">
    <property type="protein sequence ID" value="SEN73944.1"/>
    <property type="molecule type" value="Genomic_DNA"/>
</dbReference>
<sequence length="270" mass="30791">MPANPDLTRDLDSLQVVLDRVGYADPREGAFFFWDEVQDWPPHEFKALISSGLLKPARSTKTIECDGCEERCLMPVVIYPALDGSPGRAFISCDKRDDIGRIQVSSDRMKRWRSSIDAVRKFIATNLGLRISNERVDIELWAIGMATGKKRRQKLCLQSSGELMLVAGSNRIPLMDFITYGNGSYSLDEEMICQLVDASITADERHTPNQTRREAGKLKTEARYESWQKAYRALKKKIPNKPDTWYAQQIARQDIGRGRCAETIKKHMKF</sequence>
<evidence type="ECO:0000313" key="1">
    <source>
        <dbReference type="EMBL" id="SEN73944.1"/>
    </source>
</evidence>
<reference evidence="1 2" key="1">
    <citation type="submission" date="2016-10" db="EMBL/GenBank/DDBJ databases">
        <authorList>
            <person name="de Groot N.N."/>
        </authorList>
    </citation>
    <scope>NUCLEOTIDE SEQUENCE [LARGE SCALE GENOMIC DNA]</scope>
    <source>
        <strain evidence="1 2">Nl18</strain>
    </source>
</reference>
<protein>
    <submittedName>
        <fullName evidence="1">Uncharacterized protein</fullName>
    </submittedName>
</protein>
<name>A0A1H8IZC6_9PROT</name>
<dbReference type="Proteomes" id="UP000183898">
    <property type="component" value="Unassembled WGS sequence"/>
</dbReference>